<feature type="domain" description="Septum formation-related" evidence="4">
    <location>
        <begin position="145"/>
        <end position="243"/>
    </location>
</feature>
<dbReference type="EMBL" id="AP018448">
    <property type="protein sequence ID" value="BBC33230.1"/>
    <property type="molecule type" value="Genomic_DNA"/>
</dbReference>
<reference evidence="5 6" key="2">
    <citation type="journal article" date="2023" name="ChemBioChem">
        <title>Acyltransferase Domain Exchange between Two Independent Type I Polyketide Synthases in the Same Producer Strain of Macrolide Antibiotics.</title>
        <authorList>
            <person name="Kudo F."/>
            <person name="Kishikawa K."/>
            <person name="Tsuboi K."/>
            <person name="Kido T."/>
            <person name="Usui T."/>
            <person name="Hashimoto J."/>
            <person name="Shin-Ya K."/>
            <person name="Miyanaga A."/>
            <person name="Eguchi T."/>
        </authorList>
    </citation>
    <scope>NUCLEOTIDE SEQUENCE [LARGE SCALE GENOMIC DNA]</scope>
    <source>
        <strain evidence="5 6">A-8890</strain>
    </source>
</reference>
<feature type="region of interest" description="Disordered" evidence="1">
    <location>
        <begin position="1"/>
        <end position="43"/>
    </location>
</feature>
<protein>
    <recommendedName>
        <fullName evidence="7">DUF4190 domain-containing protein</fullName>
    </recommendedName>
</protein>
<feature type="domain" description="DUF4190" evidence="3">
    <location>
        <begin position="66"/>
        <end position="121"/>
    </location>
</feature>
<dbReference type="Pfam" id="PF13828">
    <property type="entry name" value="DUF4190"/>
    <property type="match status" value="1"/>
</dbReference>
<keyword evidence="2" id="KW-0472">Membrane</keyword>
<accession>A0ABM7F9U4</accession>
<feature type="compositionally biased region" description="Gly residues" evidence="1">
    <location>
        <begin position="395"/>
        <end position="406"/>
    </location>
</feature>
<keyword evidence="2" id="KW-0812">Transmembrane</keyword>
<name>A0ABM7F9U4_9ACTN</name>
<keyword evidence="2" id="KW-1133">Transmembrane helix</keyword>
<dbReference type="SUPFAM" id="SSF81995">
    <property type="entry name" value="beta-sandwich domain of Sec23/24"/>
    <property type="match status" value="1"/>
</dbReference>
<dbReference type="Proteomes" id="UP001321542">
    <property type="component" value="Chromosome"/>
</dbReference>
<feature type="transmembrane region" description="Helical" evidence="2">
    <location>
        <begin position="65"/>
        <end position="91"/>
    </location>
</feature>
<evidence type="ECO:0000259" key="4">
    <source>
        <dbReference type="Pfam" id="PF13845"/>
    </source>
</evidence>
<evidence type="ECO:0000313" key="6">
    <source>
        <dbReference type="Proteomes" id="UP001321542"/>
    </source>
</evidence>
<evidence type="ECO:0000256" key="1">
    <source>
        <dbReference type="SAM" id="MobiDB-lite"/>
    </source>
</evidence>
<dbReference type="RefSeq" id="WP_286252691.1">
    <property type="nucleotide sequence ID" value="NZ_AP018448.1"/>
</dbReference>
<evidence type="ECO:0000313" key="5">
    <source>
        <dbReference type="EMBL" id="BBC33230.1"/>
    </source>
</evidence>
<dbReference type="InterPro" id="IPR025241">
    <property type="entry name" value="DUF4190"/>
</dbReference>
<evidence type="ECO:0000259" key="3">
    <source>
        <dbReference type="Pfam" id="PF13828"/>
    </source>
</evidence>
<feature type="compositionally biased region" description="Pro residues" evidence="1">
    <location>
        <begin position="1"/>
        <end position="21"/>
    </location>
</feature>
<feature type="transmembrane region" description="Helical" evidence="2">
    <location>
        <begin position="103"/>
        <end position="127"/>
    </location>
</feature>
<reference evidence="5 6" key="1">
    <citation type="journal article" date="2010" name="ChemBioChem">
        <title>Cloning and characterization of the biosynthetic gene cluster of 16-membered macrolide antibiotic FD-891: involvement of a dual functional cytochrome P450 monooxygenase catalyzing epoxidation and hydroxylation.</title>
        <authorList>
            <person name="Kudo F."/>
            <person name="Motegi A."/>
            <person name="Mizoue K."/>
            <person name="Eguchi T."/>
        </authorList>
    </citation>
    <scope>NUCLEOTIDE SEQUENCE [LARGE SCALE GENOMIC DNA]</scope>
    <source>
        <strain evidence="5 6">A-8890</strain>
    </source>
</reference>
<gene>
    <name evidence="5" type="ORF">SGFS_045240</name>
</gene>
<feature type="compositionally biased region" description="Low complexity" evidence="1">
    <location>
        <begin position="22"/>
        <end position="43"/>
    </location>
</feature>
<proteinExistence type="predicted"/>
<evidence type="ECO:0008006" key="7">
    <source>
        <dbReference type="Google" id="ProtNLM"/>
    </source>
</evidence>
<organism evidence="5 6">
    <name type="scientific">Streptomyces graminofaciens</name>
    <dbReference type="NCBI Taxonomy" id="68212"/>
    <lineage>
        <taxon>Bacteria</taxon>
        <taxon>Bacillati</taxon>
        <taxon>Actinomycetota</taxon>
        <taxon>Actinomycetes</taxon>
        <taxon>Kitasatosporales</taxon>
        <taxon>Streptomycetaceae</taxon>
        <taxon>Streptomyces</taxon>
    </lineage>
</organism>
<keyword evidence="6" id="KW-1185">Reference proteome</keyword>
<dbReference type="Pfam" id="PF13845">
    <property type="entry name" value="Septum_form"/>
    <property type="match status" value="1"/>
</dbReference>
<evidence type="ECO:0000256" key="2">
    <source>
        <dbReference type="SAM" id="Phobius"/>
    </source>
</evidence>
<dbReference type="InterPro" id="IPR026004">
    <property type="entry name" value="Septum_form"/>
</dbReference>
<feature type="region of interest" description="Disordered" evidence="1">
    <location>
        <begin position="377"/>
        <end position="406"/>
    </location>
</feature>
<sequence length="406" mass="43358">MATPPPPGPQQPHGPYPPPGQPQQQYPHPYPYPHQAAPQQPWGQAWGQGYPGYPAYQPPPATNGFAIAALVLSLVCGLPGVGLVFGIVALVQIKKRGERGKGMAVAGIVLSSISTLLVIVLLAVGGFTDVWDDVKDSASGGTTFSVKKGECFDTLDGSLEGVAYDVDTVPCAGKHDAEVFANIQLPDGDYPGQQVVDGDADEKCSALSESYAMDEWAFPAEADVYYYTPTPQSWRYGDREITCMFGNRDAKSTLTGSLRKDETTLDDDQFAFLEADTILEAAFDGVPDTEYVEDDLPAHKKWAPEVVDALEKQTAALRAHDWEPGVEKEVADYADALDEARDEWQAAADARDAEAFSEHWVEAHKLTDGAKAVTARKALGLASTPQPDEAEETGGDGGGEGSGAEV</sequence>